<organism evidence="2 3">
    <name type="scientific">Kribbella pratensis</name>
    <dbReference type="NCBI Taxonomy" id="2512112"/>
    <lineage>
        <taxon>Bacteria</taxon>
        <taxon>Bacillati</taxon>
        <taxon>Actinomycetota</taxon>
        <taxon>Actinomycetes</taxon>
        <taxon>Propionibacteriales</taxon>
        <taxon>Kribbellaceae</taxon>
        <taxon>Kribbella</taxon>
    </lineage>
</organism>
<evidence type="ECO:0000313" key="3">
    <source>
        <dbReference type="Proteomes" id="UP000295060"/>
    </source>
</evidence>
<evidence type="ECO:0008006" key="4">
    <source>
        <dbReference type="Google" id="ProtNLM"/>
    </source>
</evidence>
<evidence type="ECO:0000256" key="1">
    <source>
        <dbReference type="SAM" id="Phobius"/>
    </source>
</evidence>
<reference evidence="2 3" key="1">
    <citation type="submission" date="2019-03" db="EMBL/GenBank/DDBJ databases">
        <title>Genomic Encyclopedia of Type Strains, Phase III (KMG-III): the genomes of soil and plant-associated and newly described type strains.</title>
        <authorList>
            <person name="Whitman W."/>
        </authorList>
    </citation>
    <scope>NUCLEOTIDE SEQUENCE [LARGE SCALE GENOMIC DNA]</scope>
    <source>
        <strain evidence="2 3">VKMAc-2574</strain>
    </source>
</reference>
<gene>
    <name evidence="2" type="ORF">EV137_6478</name>
</gene>
<keyword evidence="1" id="KW-1133">Transmembrane helix</keyword>
<feature type="transmembrane region" description="Helical" evidence="1">
    <location>
        <begin position="29"/>
        <end position="49"/>
    </location>
</feature>
<sequence length="130" mass="13464">MRGLVALLWVTVVVNLGAAVGNGLAGDALGAVLPAVIAVLMAFGAYRTMKHPPKPQPLTRAPVVVGAVLGGAATLAVLATLGWTAIFVPDWPIRAVSLAGMVFVVYLVIWTVRTVRRLDREARALGDAAG</sequence>
<keyword evidence="3" id="KW-1185">Reference proteome</keyword>
<comment type="caution">
    <text evidence="2">The sequence shown here is derived from an EMBL/GenBank/DDBJ whole genome shotgun (WGS) entry which is preliminary data.</text>
</comment>
<dbReference type="Proteomes" id="UP000295060">
    <property type="component" value="Unassembled WGS sequence"/>
</dbReference>
<dbReference type="EMBL" id="SODU01000003">
    <property type="protein sequence ID" value="TDW88383.1"/>
    <property type="molecule type" value="Genomic_DNA"/>
</dbReference>
<accession>A0ABY2FCN6</accession>
<keyword evidence="1" id="KW-0472">Membrane</keyword>
<protein>
    <recommendedName>
        <fullName evidence="4">Phage holin family protein</fullName>
    </recommendedName>
</protein>
<proteinExistence type="predicted"/>
<feature type="transmembrane region" description="Helical" evidence="1">
    <location>
        <begin position="91"/>
        <end position="112"/>
    </location>
</feature>
<keyword evidence="1" id="KW-0812">Transmembrane</keyword>
<feature type="transmembrane region" description="Helical" evidence="1">
    <location>
        <begin position="61"/>
        <end position="85"/>
    </location>
</feature>
<dbReference type="RefSeq" id="WP_134131847.1">
    <property type="nucleotide sequence ID" value="NZ_SODU01000003.1"/>
</dbReference>
<name>A0ABY2FCN6_9ACTN</name>
<evidence type="ECO:0000313" key="2">
    <source>
        <dbReference type="EMBL" id="TDW88383.1"/>
    </source>
</evidence>